<comment type="caution">
    <text evidence="2">The sequence shown here is derived from an EMBL/GenBank/DDBJ whole genome shotgun (WGS) entry which is preliminary data.</text>
</comment>
<protein>
    <submittedName>
        <fullName evidence="2">Sigma factor-like helix-turn-helix DNA-binding protein</fullName>
    </submittedName>
</protein>
<reference evidence="3" key="1">
    <citation type="journal article" date="2019" name="Int. J. Syst. Evol. Microbiol.">
        <title>The Global Catalogue of Microorganisms (GCM) 10K type strain sequencing project: providing services to taxonomists for standard genome sequencing and annotation.</title>
        <authorList>
            <consortium name="The Broad Institute Genomics Platform"/>
            <consortium name="The Broad Institute Genome Sequencing Center for Infectious Disease"/>
            <person name="Wu L."/>
            <person name="Ma J."/>
        </authorList>
    </citation>
    <scope>NUCLEOTIDE SEQUENCE [LARGE SCALE GENOMIC DNA]</scope>
    <source>
        <strain evidence="3">CCUG 59189</strain>
    </source>
</reference>
<organism evidence="2 3">
    <name type="scientific">Paenibacillus puldeungensis</name>
    <dbReference type="NCBI Taxonomy" id="696536"/>
    <lineage>
        <taxon>Bacteria</taxon>
        <taxon>Bacillati</taxon>
        <taxon>Bacillota</taxon>
        <taxon>Bacilli</taxon>
        <taxon>Bacillales</taxon>
        <taxon>Paenibacillaceae</taxon>
        <taxon>Paenibacillus</taxon>
    </lineage>
</organism>
<dbReference type="Pfam" id="PF08281">
    <property type="entry name" value="Sigma70_r4_2"/>
    <property type="match status" value="1"/>
</dbReference>
<dbReference type="EMBL" id="JBHTLM010000002">
    <property type="protein sequence ID" value="MFD1175363.1"/>
    <property type="molecule type" value="Genomic_DNA"/>
</dbReference>
<evidence type="ECO:0000313" key="2">
    <source>
        <dbReference type="EMBL" id="MFD1175363.1"/>
    </source>
</evidence>
<sequence length="160" mass="17948">MSQSVIEAYQILNRMRDKAVSYSIGSYRLERIEQALDYLLNSPQKEGDPKTIVRDVLGSAGSKIRNRINLLKAESVKAGFSSPISLDLVVDNSLEQIRLELLDELDRSSLDSKSTAILRACFFDYSTEQLAKSENVTVATMRTRISRARTKYLKVKGVAV</sequence>
<accession>A0ABW3RSA6</accession>
<dbReference type="RefSeq" id="WP_379316651.1">
    <property type="nucleotide sequence ID" value="NZ_JBHTLM010000002.1"/>
</dbReference>
<evidence type="ECO:0000313" key="3">
    <source>
        <dbReference type="Proteomes" id="UP001597262"/>
    </source>
</evidence>
<gene>
    <name evidence="2" type="ORF">ACFQ3W_03495</name>
</gene>
<name>A0ABW3RSA6_9BACL</name>
<dbReference type="Proteomes" id="UP001597262">
    <property type="component" value="Unassembled WGS sequence"/>
</dbReference>
<proteinExistence type="predicted"/>
<evidence type="ECO:0000259" key="1">
    <source>
        <dbReference type="Pfam" id="PF08281"/>
    </source>
</evidence>
<keyword evidence="3" id="KW-1185">Reference proteome</keyword>
<dbReference type="InterPro" id="IPR013249">
    <property type="entry name" value="RNA_pol_sigma70_r4_t2"/>
</dbReference>
<feature type="domain" description="RNA polymerase sigma factor 70 region 4 type 2" evidence="1">
    <location>
        <begin position="115"/>
        <end position="151"/>
    </location>
</feature>